<dbReference type="EMBL" id="CP138204">
    <property type="protein sequence ID" value="WPC75900.1"/>
    <property type="molecule type" value="Genomic_DNA"/>
</dbReference>
<name>A0ABZ0QJB8_9VIBR</name>
<feature type="region of interest" description="Disordered" evidence="1">
    <location>
        <begin position="297"/>
        <end position="333"/>
    </location>
</feature>
<protein>
    <submittedName>
        <fullName evidence="2">Uncharacterized protein</fullName>
    </submittedName>
</protein>
<accession>A0ABZ0QJB8</accession>
<evidence type="ECO:0000313" key="2">
    <source>
        <dbReference type="EMBL" id="WPC75900.1"/>
    </source>
</evidence>
<proteinExistence type="predicted"/>
<reference evidence="2 3" key="1">
    <citation type="submission" date="2023-11" db="EMBL/GenBank/DDBJ databases">
        <title>Plant-associative lifestyle of Vibrio porteresiae and its evolutionary dynamics.</title>
        <authorList>
            <person name="Rameshkumar N."/>
            <person name="Kirti K."/>
        </authorList>
    </citation>
    <scope>NUCLEOTIDE SEQUENCE [LARGE SCALE GENOMIC DNA]</scope>
    <source>
        <strain evidence="2 3">MSSRF30</strain>
    </source>
</reference>
<evidence type="ECO:0000313" key="3">
    <source>
        <dbReference type="Proteomes" id="UP001304071"/>
    </source>
</evidence>
<dbReference type="Proteomes" id="UP001304071">
    <property type="component" value="Chromosome 2"/>
</dbReference>
<dbReference type="RefSeq" id="WP_261897872.1">
    <property type="nucleotide sequence ID" value="NZ_AP024896.1"/>
</dbReference>
<gene>
    <name evidence="2" type="ORF">R8Z52_23590</name>
</gene>
<organism evidence="2 3">
    <name type="scientific">Vibrio porteresiae DSM 19223</name>
    <dbReference type="NCBI Taxonomy" id="1123496"/>
    <lineage>
        <taxon>Bacteria</taxon>
        <taxon>Pseudomonadati</taxon>
        <taxon>Pseudomonadota</taxon>
        <taxon>Gammaproteobacteria</taxon>
        <taxon>Vibrionales</taxon>
        <taxon>Vibrionaceae</taxon>
        <taxon>Vibrio</taxon>
    </lineage>
</organism>
<keyword evidence="3" id="KW-1185">Reference proteome</keyword>
<evidence type="ECO:0000256" key="1">
    <source>
        <dbReference type="SAM" id="MobiDB-lite"/>
    </source>
</evidence>
<sequence>MKKLFSTREIEGIYSGANSAVWYSHQHARAHAKKHTREEDFVATLVTDGVPLLAERWASLLEPKGISIRVSGVFCHGHPQVAFGSPRRRIELADLLIVHQHIGRKKAFSRAILLQAKTSTDGTAHLKSNDSQLELYSTWPAFEFVTGGLRPGLRNFGKNSSGSRYVLVLNLPQYPEEIDWPDQCPWATSKTTRNLEADTSLAKLLGNILLFQDGRPFSLHRPRSDWSKTIKELLQVTGSKTYRRSNLGRGDTPRGSYDSEGLVLNYAGSHAFPIVSGFLSSSRMPILEQSFDVAMKTGEGDQNMPPIGLESPDEQDPSGVSSLIIETFDPERD</sequence>